<evidence type="ECO:0000256" key="3">
    <source>
        <dbReference type="ARBA" id="ARBA00022827"/>
    </source>
</evidence>
<dbReference type="PRINTS" id="PR00370">
    <property type="entry name" value="FMOXYGENASE"/>
</dbReference>
<evidence type="ECO:0000256" key="4">
    <source>
        <dbReference type="ARBA" id="ARBA00022857"/>
    </source>
</evidence>
<dbReference type="GO" id="GO:0050661">
    <property type="term" value="F:NADP binding"/>
    <property type="evidence" value="ECO:0007669"/>
    <property type="project" value="InterPro"/>
</dbReference>
<gene>
    <name evidence="6" type="ORF">HK099_008202</name>
</gene>
<organism evidence="6 7">
    <name type="scientific">Clydaea vesicula</name>
    <dbReference type="NCBI Taxonomy" id="447962"/>
    <lineage>
        <taxon>Eukaryota</taxon>
        <taxon>Fungi</taxon>
        <taxon>Fungi incertae sedis</taxon>
        <taxon>Chytridiomycota</taxon>
        <taxon>Chytridiomycota incertae sedis</taxon>
        <taxon>Chytridiomycetes</taxon>
        <taxon>Lobulomycetales</taxon>
        <taxon>Lobulomycetaceae</taxon>
        <taxon>Clydaea</taxon>
    </lineage>
</organism>
<evidence type="ECO:0000256" key="5">
    <source>
        <dbReference type="ARBA" id="ARBA00023002"/>
    </source>
</evidence>
<dbReference type="Pfam" id="PF00743">
    <property type="entry name" value="FMO-like"/>
    <property type="match status" value="1"/>
</dbReference>
<dbReference type="Gene3D" id="3.50.50.60">
    <property type="entry name" value="FAD/NAD(P)-binding domain"/>
    <property type="match status" value="3"/>
</dbReference>
<keyword evidence="3" id="KW-0274">FAD</keyword>
<keyword evidence="7" id="KW-1185">Reference proteome</keyword>
<dbReference type="InterPro" id="IPR036188">
    <property type="entry name" value="FAD/NAD-bd_sf"/>
</dbReference>
<accession>A0AAD5U8L3</accession>
<evidence type="ECO:0000256" key="2">
    <source>
        <dbReference type="ARBA" id="ARBA00022630"/>
    </source>
</evidence>
<dbReference type="InterPro" id="IPR000960">
    <property type="entry name" value="Flavin_mOase"/>
</dbReference>
<dbReference type="GO" id="GO:0050660">
    <property type="term" value="F:flavin adenine dinucleotide binding"/>
    <property type="evidence" value="ECO:0007669"/>
    <property type="project" value="InterPro"/>
</dbReference>
<sequence length="495" mass="56369">MKRSIAIIGAGPGGLRVLKDSIENGLEPTLLERGSSVGGQWSPRNKENHHSSTYESLITNVSTEMSCFSDFPLPFNTPDNIKAKDFYKYFEDFVKTFNLENFIRFKSNVIDITPIEVPSKIKIGSKGWSVTWKTENGNLERGIFDFVAIAIGFNSKPNLIHINGEETFTGRIIHSHDFICSSYFEKEKNVVVVGSGSSGCDIANELSNIEDKKVSLSIRNSAFIYPRVINHKPLGQITFKRYLHYRLIKFWNFFFTIKKNIYILKATFPYIFKPTLRDFFNPPKRVAIGTDIIKSISEKKISIFPAIKKINNREVEFTDGSKLSDVDLIVTATGFLRDLPFLSKEIITTPAKTSLGLYNSIYPINTSNLFFIGMVGSRGSIVSLVEFQVRHLMAVLNGIVQLPTDIEMKKEVGIPQIGKSNDLVDTISYYDKLMKPLGATPNFFKLLFSDPYLAYCCWFKPCHILQWRLTGYGKFERAKKDLLEFCDRYNNLHFT</sequence>
<reference evidence="6" key="1">
    <citation type="submission" date="2020-05" db="EMBL/GenBank/DDBJ databases">
        <title>Phylogenomic resolution of chytrid fungi.</title>
        <authorList>
            <person name="Stajich J.E."/>
            <person name="Amses K."/>
            <person name="Simmons R."/>
            <person name="Seto K."/>
            <person name="Myers J."/>
            <person name="Bonds A."/>
            <person name="Quandt C.A."/>
            <person name="Barry K."/>
            <person name="Liu P."/>
            <person name="Grigoriev I."/>
            <person name="Longcore J.E."/>
            <person name="James T.Y."/>
        </authorList>
    </citation>
    <scope>NUCLEOTIDE SEQUENCE</scope>
    <source>
        <strain evidence="6">JEL0476</strain>
    </source>
</reference>
<keyword evidence="5" id="KW-0560">Oxidoreductase</keyword>
<keyword evidence="4" id="KW-0521">NADP</keyword>
<comment type="caution">
    <text evidence="6">The sequence shown here is derived from an EMBL/GenBank/DDBJ whole genome shotgun (WGS) entry which is preliminary data.</text>
</comment>
<evidence type="ECO:0000313" key="6">
    <source>
        <dbReference type="EMBL" id="KAJ3224593.1"/>
    </source>
</evidence>
<keyword evidence="2" id="KW-0285">Flavoprotein</keyword>
<evidence type="ECO:0008006" key="8">
    <source>
        <dbReference type="Google" id="ProtNLM"/>
    </source>
</evidence>
<dbReference type="GO" id="GO:0004499">
    <property type="term" value="F:N,N-dimethylaniline monooxygenase activity"/>
    <property type="evidence" value="ECO:0007669"/>
    <property type="project" value="InterPro"/>
</dbReference>
<dbReference type="PANTHER" id="PTHR23023">
    <property type="entry name" value="DIMETHYLANILINE MONOOXYGENASE"/>
    <property type="match status" value="1"/>
</dbReference>
<name>A0AAD5U8L3_9FUNG</name>
<dbReference type="AlphaFoldDB" id="A0AAD5U8L3"/>
<dbReference type="InterPro" id="IPR050346">
    <property type="entry name" value="FMO-like"/>
</dbReference>
<dbReference type="EMBL" id="JADGJW010000088">
    <property type="protein sequence ID" value="KAJ3224593.1"/>
    <property type="molecule type" value="Genomic_DNA"/>
</dbReference>
<dbReference type="Proteomes" id="UP001211065">
    <property type="component" value="Unassembled WGS sequence"/>
</dbReference>
<protein>
    <recommendedName>
        <fullName evidence="8">Flavin-containing monooxygenase</fullName>
    </recommendedName>
</protein>
<dbReference type="PIRSF" id="PIRSF000332">
    <property type="entry name" value="FMO"/>
    <property type="match status" value="1"/>
</dbReference>
<dbReference type="SUPFAM" id="SSF51905">
    <property type="entry name" value="FAD/NAD(P)-binding domain"/>
    <property type="match status" value="2"/>
</dbReference>
<proteinExistence type="inferred from homology"/>
<dbReference type="InterPro" id="IPR020946">
    <property type="entry name" value="Flavin_mOase-like"/>
</dbReference>
<evidence type="ECO:0000313" key="7">
    <source>
        <dbReference type="Proteomes" id="UP001211065"/>
    </source>
</evidence>
<evidence type="ECO:0000256" key="1">
    <source>
        <dbReference type="ARBA" id="ARBA00009183"/>
    </source>
</evidence>
<comment type="similarity">
    <text evidence="1">Belongs to the FMO family.</text>
</comment>